<feature type="transmembrane region" description="Helical" evidence="1">
    <location>
        <begin position="273"/>
        <end position="295"/>
    </location>
</feature>
<keyword evidence="1" id="KW-0472">Membrane</keyword>
<keyword evidence="3" id="KW-1185">Reference proteome</keyword>
<name>B1ZUS8_OPITP</name>
<organism evidence="2 3">
    <name type="scientific">Opitutus terrae (strain DSM 11246 / JCM 15787 / PB90-1)</name>
    <dbReference type="NCBI Taxonomy" id="452637"/>
    <lineage>
        <taxon>Bacteria</taxon>
        <taxon>Pseudomonadati</taxon>
        <taxon>Verrucomicrobiota</taxon>
        <taxon>Opitutia</taxon>
        <taxon>Opitutales</taxon>
        <taxon>Opitutaceae</taxon>
        <taxon>Opitutus</taxon>
    </lineage>
</organism>
<dbReference type="STRING" id="452637.Oter_1678"/>
<dbReference type="RefSeq" id="WP_012374499.1">
    <property type="nucleotide sequence ID" value="NC_010571.1"/>
</dbReference>
<keyword evidence="1" id="KW-0812">Transmembrane</keyword>
<dbReference type="KEGG" id="ote:Oter_1678"/>
<feature type="transmembrane region" description="Helical" evidence="1">
    <location>
        <begin position="196"/>
        <end position="215"/>
    </location>
</feature>
<evidence type="ECO:0000256" key="1">
    <source>
        <dbReference type="SAM" id="Phobius"/>
    </source>
</evidence>
<accession>B1ZUS8</accession>
<protein>
    <recommendedName>
        <fullName evidence="4">Glycosyltransferase RgtA/B/C/D-like domain-containing protein</fullName>
    </recommendedName>
</protein>
<dbReference type="HOGENOM" id="CLU_523575_0_0_0"/>
<feature type="transmembrane region" description="Helical" evidence="1">
    <location>
        <begin position="307"/>
        <end position="327"/>
    </location>
</feature>
<gene>
    <name evidence="2" type="ordered locus">Oter_1678</name>
</gene>
<dbReference type="AlphaFoldDB" id="B1ZUS8"/>
<evidence type="ECO:0000313" key="2">
    <source>
        <dbReference type="EMBL" id="ACB74962.1"/>
    </source>
</evidence>
<proteinExistence type="predicted"/>
<evidence type="ECO:0000313" key="3">
    <source>
        <dbReference type="Proteomes" id="UP000007013"/>
    </source>
</evidence>
<keyword evidence="1" id="KW-1133">Transmembrane helix</keyword>
<feature type="transmembrane region" description="Helical" evidence="1">
    <location>
        <begin position="246"/>
        <end position="266"/>
    </location>
</feature>
<dbReference type="OrthoDB" id="9837111at2"/>
<feature type="transmembrane region" description="Helical" evidence="1">
    <location>
        <begin position="339"/>
        <end position="359"/>
    </location>
</feature>
<evidence type="ECO:0008006" key="4">
    <source>
        <dbReference type="Google" id="ProtNLM"/>
    </source>
</evidence>
<reference evidence="2 3" key="1">
    <citation type="journal article" date="2011" name="J. Bacteriol.">
        <title>Genome sequence of the verrucomicrobium Opitutus terrae PB90-1, an abundant inhabitant of rice paddy soil ecosystems.</title>
        <authorList>
            <person name="van Passel M.W."/>
            <person name="Kant R."/>
            <person name="Palva A."/>
            <person name="Copeland A."/>
            <person name="Lucas S."/>
            <person name="Lapidus A."/>
            <person name="Glavina del Rio T."/>
            <person name="Pitluck S."/>
            <person name="Goltsman E."/>
            <person name="Clum A."/>
            <person name="Sun H."/>
            <person name="Schmutz J."/>
            <person name="Larimer F.W."/>
            <person name="Land M.L."/>
            <person name="Hauser L."/>
            <person name="Kyrpides N."/>
            <person name="Mikhailova N."/>
            <person name="Richardson P.P."/>
            <person name="Janssen P.H."/>
            <person name="de Vos W.M."/>
            <person name="Smidt H."/>
        </authorList>
    </citation>
    <scope>NUCLEOTIDE SEQUENCE [LARGE SCALE GENOMIC DNA]</scope>
    <source>
        <strain evidence="3">DSM 11246 / JCM 15787 / PB90-1</strain>
    </source>
</reference>
<sequence>MAADGAAVVVLAWLTPPAVFNVHDDLEKYFEHPVRMLANGTLTPNPLGSLGAETLGGQAWLHALVLVHLPIEFIGSVEPGSGFLLALALAGFGVPHAGKGVTAAAAGLCLLAINPQVVNVSSVFTGAALMMATALVTADERTDARWPAHVLGLLYAALIALKTTHGAFVVLHGAGLFLAGWLLGFRCVKRVFASGLWALLFLSPWLLLHRALYFAPTTDAPPPPPAAATETVSVFSATVNGYGSTLLHYTLLAALVLIAAAVAVIAGRRRWMVVSASAGAFVAVGVAAGAGYFLVEWIGGPRWFGSYGASRYATASLLAALPAMLLLGRAMMPERARAYWSAGGLVLAGALVIGFWPSLVSRVRDAADLRTSLAYLGQAQPVARGEFASYNRAALSDLTRTNLRAIQDFVPTGAPIAAWVSTPFHLDFARNRIFTIDPAGLTMRWARMPAEVEYVLLQYRGLAVRSRPELEGMITAGASAADRASGFRTLEFMDALQRQAARARILYNDGTYVLMRLPRP</sequence>
<dbReference type="Proteomes" id="UP000007013">
    <property type="component" value="Chromosome"/>
</dbReference>
<feature type="transmembrane region" description="Helical" evidence="1">
    <location>
        <begin position="167"/>
        <end position="184"/>
    </location>
</feature>
<dbReference type="EMBL" id="CP001032">
    <property type="protein sequence ID" value="ACB74962.1"/>
    <property type="molecule type" value="Genomic_DNA"/>
</dbReference>